<dbReference type="PROSITE" id="PS51273">
    <property type="entry name" value="GATASE_TYPE_1"/>
    <property type="match status" value="1"/>
</dbReference>
<proteinExistence type="predicted"/>
<comment type="caution">
    <text evidence="2">The sequence shown here is derived from an EMBL/GenBank/DDBJ whole genome shotgun (WGS) entry which is preliminary data.</text>
</comment>
<dbReference type="InterPro" id="IPR044992">
    <property type="entry name" value="ChyE-like"/>
</dbReference>
<dbReference type="SUPFAM" id="SSF52317">
    <property type="entry name" value="Class I glutamine amidotransferase-like"/>
    <property type="match status" value="1"/>
</dbReference>
<organism evidence="2 3">
    <name type="scientific">Belnapia mucosa</name>
    <dbReference type="NCBI Taxonomy" id="2804532"/>
    <lineage>
        <taxon>Bacteria</taxon>
        <taxon>Pseudomonadati</taxon>
        <taxon>Pseudomonadota</taxon>
        <taxon>Alphaproteobacteria</taxon>
        <taxon>Acetobacterales</taxon>
        <taxon>Roseomonadaceae</taxon>
        <taxon>Belnapia</taxon>
    </lineage>
</organism>
<name>A0ABS1UWU3_9PROT</name>
<reference evidence="2 3" key="1">
    <citation type="submission" date="2021-01" db="EMBL/GenBank/DDBJ databases">
        <title>Belnapia mucosa sp. nov. and Belnapia arida sp. nov., isolated from the Tabernas Desert (Almeria, Spain).</title>
        <authorList>
            <person name="Molina-Menor E."/>
            <person name="Vidal-Verdu A."/>
            <person name="Calonge A."/>
            <person name="Satari L."/>
            <person name="Pereto Magraner J."/>
            <person name="Porcar Miralles M."/>
        </authorList>
    </citation>
    <scope>NUCLEOTIDE SEQUENCE [LARGE SCALE GENOMIC DNA]</scope>
    <source>
        <strain evidence="2 3">T6</strain>
    </source>
</reference>
<feature type="domain" description="Glutamine amidotransferase" evidence="1">
    <location>
        <begin position="62"/>
        <end position="205"/>
    </location>
</feature>
<dbReference type="Pfam" id="PF00117">
    <property type="entry name" value="GATase"/>
    <property type="match status" value="1"/>
</dbReference>
<dbReference type="InterPro" id="IPR017926">
    <property type="entry name" value="GATASE"/>
</dbReference>
<protein>
    <submittedName>
        <fullName evidence="2">Type 1 glutamine amidotransferase</fullName>
    </submittedName>
</protein>
<keyword evidence="3" id="KW-1185">Reference proteome</keyword>
<dbReference type="EMBL" id="JAEUXJ010000001">
    <property type="protein sequence ID" value="MBL6453941.1"/>
    <property type="molecule type" value="Genomic_DNA"/>
</dbReference>
<dbReference type="CDD" id="cd01741">
    <property type="entry name" value="GATase1_1"/>
    <property type="match status" value="1"/>
</dbReference>
<dbReference type="RefSeq" id="WP_202823680.1">
    <property type="nucleotide sequence ID" value="NZ_JAEUXJ010000001.1"/>
</dbReference>
<dbReference type="PANTHER" id="PTHR42695:SF5">
    <property type="entry name" value="GLUTAMINE AMIDOTRANSFERASE YLR126C-RELATED"/>
    <property type="match status" value="1"/>
</dbReference>
<sequence length="284" mass="29953">MTPRILIADCTPAAATAELMVFGGPSNIAMFQAALRLHEPGLDCLAFNLADGEALPQSATLGDFSGLVLTGSPLHIPGGGPAVMRQVEFTRAAFASGIPVWGSCWGLQLAAAALGGTVRSNPRGREIGIARGITRTESGRAHPLLEGRPPVFEAICSHMDEVETPPPCAEVLAWNAVSGVQAMALHLPGGGTFHGTQYHPEMTLGCIAALVTLRADVLVAEGFAESEAAMAAHAADLRALEAAPERRDLAWRTGIGPEVLDRRRHTVELGNWLRDVVLPRSRRA</sequence>
<evidence type="ECO:0000313" key="3">
    <source>
        <dbReference type="Proteomes" id="UP000606490"/>
    </source>
</evidence>
<accession>A0ABS1UWU3</accession>
<dbReference type="InterPro" id="IPR029062">
    <property type="entry name" value="Class_I_gatase-like"/>
</dbReference>
<keyword evidence="2" id="KW-0315">Glutamine amidotransferase</keyword>
<gene>
    <name evidence="2" type="ORF">JMJ55_01325</name>
</gene>
<evidence type="ECO:0000259" key="1">
    <source>
        <dbReference type="Pfam" id="PF00117"/>
    </source>
</evidence>
<dbReference type="PANTHER" id="PTHR42695">
    <property type="entry name" value="GLUTAMINE AMIDOTRANSFERASE YLR126C-RELATED"/>
    <property type="match status" value="1"/>
</dbReference>
<evidence type="ECO:0000313" key="2">
    <source>
        <dbReference type="EMBL" id="MBL6453941.1"/>
    </source>
</evidence>
<dbReference type="Gene3D" id="3.40.50.880">
    <property type="match status" value="1"/>
</dbReference>
<dbReference type="Proteomes" id="UP000606490">
    <property type="component" value="Unassembled WGS sequence"/>
</dbReference>